<feature type="domain" description="MacB-like periplasmic core" evidence="8">
    <location>
        <begin position="20"/>
        <end position="235"/>
    </location>
</feature>
<evidence type="ECO:0000256" key="6">
    <source>
        <dbReference type="SAM" id="Phobius"/>
    </source>
</evidence>
<evidence type="ECO:0000256" key="5">
    <source>
        <dbReference type="ARBA" id="ARBA00023136"/>
    </source>
</evidence>
<keyword evidence="4 6" id="KW-1133">Transmembrane helix</keyword>
<feature type="transmembrane region" description="Helical" evidence="6">
    <location>
        <begin position="382"/>
        <end position="406"/>
    </location>
</feature>
<accession>A0ABN5LQQ3</accession>
<feature type="transmembrane region" description="Helical" evidence="6">
    <location>
        <begin position="21"/>
        <end position="42"/>
    </location>
</feature>
<evidence type="ECO:0000256" key="2">
    <source>
        <dbReference type="ARBA" id="ARBA00022475"/>
    </source>
</evidence>
<name>A0ABN5LQQ3_9BACT</name>
<feature type="domain" description="MacB-like periplasmic core" evidence="8">
    <location>
        <begin position="468"/>
        <end position="644"/>
    </location>
</feature>
<keyword evidence="5 6" id="KW-0472">Membrane</keyword>
<dbReference type="Proteomes" id="UP000246099">
    <property type="component" value="Chromosome"/>
</dbReference>
<evidence type="ECO:0000259" key="7">
    <source>
        <dbReference type="Pfam" id="PF02687"/>
    </source>
</evidence>
<dbReference type="Pfam" id="PF12704">
    <property type="entry name" value="MacB_PCD"/>
    <property type="match status" value="2"/>
</dbReference>
<dbReference type="Pfam" id="PF02687">
    <property type="entry name" value="FtsX"/>
    <property type="match status" value="2"/>
</dbReference>
<evidence type="ECO:0000259" key="8">
    <source>
        <dbReference type="Pfam" id="PF12704"/>
    </source>
</evidence>
<protein>
    <recommendedName>
        <fullName evidence="11">ABC transporter permease</fullName>
    </recommendedName>
</protein>
<evidence type="ECO:0000256" key="1">
    <source>
        <dbReference type="ARBA" id="ARBA00004651"/>
    </source>
</evidence>
<keyword evidence="2" id="KW-1003">Cell membrane</keyword>
<reference evidence="9 10" key="1">
    <citation type="submission" date="2018-05" db="EMBL/GenBank/DDBJ databases">
        <title>Chitinophaga sp. nov., isolated from rhizosphere soil of Alhagi.</title>
        <authorList>
            <person name="Liu Y."/>
        </authorList>
    </citation>
    <scope>NUCLEOTIDE SEQUENCE [LARGE SCALE GENOMIC DNA]</scope>
    <source>
        <strain evidence="9 10">T22</strain>
    </source>
</reference>
<dbReference type="InterPro" id="IPR025857">
    <property type="entry name" value="MacB_PCD"/>
</dbReference>
<feature type="transmembrane region" description="Helical" evidence="6">
    <location>
        <begin position="680"/>
        <end position="704"/>
    </location>
</feature>
<sequence>MIKNYLKIAWRSIWKSKQVSAINIAGLSMAIAVALLLSLTVYREFTFDQFHENRKDLYQVYMEEAYNDKARGRSNMPYPMGPALATEMPGLKAVTRFSNGGASMRTTDLPQEVTLLCVDSTFLQMFTFPAISGSTAMGINDAVISETTAKRYFKTADAVGQTVLLRLGSNWESFKVAAVLQDPPDESSIRFDVLLRIENNPAYKSDQNEWENFSLHTFVQLQPGGNPLAFEQAAKKFMASHYAKRIDELKKMGAKPGKGEEYMRLGLVSMDNVHFDPVSSLSKMKRPVLYMLLFIAVFLLFIASINFMNLTMARAFTRAKEVGMRKMLGAARLQLVLQLCGEAMILFFISLVLGMALAYILMPGFTAFLNNKLPLSLLLKPQIMAGIVGCFLLISLLAGGYPALVLASSKTLQVLKGKINTGRKHYLRNSLIVAQFVISCIMICCTIVAWQQMNYLNSKPLGINTHEVVSVPVGNGHDGHQVLQRLRAALKQYPDVLAVSASSNNFGRGKDGSMSTSILSFDHNDREVQTHIMSIDYDFVKTLDLRLLAGRDMDRAMAADSLGLLINENMARELGVKEVVGHRIRFDENAKEEYTVLGVVKNYHFKSLHEEIAPLTLFLSNREDPPSYIFVKVSPANLQGSMQKIEAAWKTAVPGAAFNASFLDENTNRLYNDEKKLSRIFVSGALLTIAISCMGLFAIAMMAINQRTREIGVRKVLGASIGSITMLVSGDFLKLVVLSILIAVPLAWLVMGNWLNNYAYSIRLNIWIFLAAGLIAILVAAITISFQTIRAALANPVKSLRTE</sequence>
<evidence type="ECO:0000313" key="10">
    <source>
        <dbReference type="Proteomes" id="UP000246099"/>
    </source>
</evidence>
<feature type="transmembrane region" description="Helical" evidence="6">
    <location>
        <begin position="764"/>
        <end position="786"/>
    </location>
</feature>
<feature type="transmembrane region" description="Helical" evidence="6">
    <location>
        <begin position="426"/>
        <end position="450"/>
    </location>
</feature>
<gene>
    <name evidence="9" type="ORF">DLD77_08360</name>
</gene>
<feature type="transmembrane region" description="Helical" evidence="6">
    <location>
        <begin position="716"/>
        <end position="744"/>
    </location>
</feature>
<keyword evidence="10" id="KW-1185">Reference proteome</keyword>
<feature type="domain" description="ABC3 transporter permease C-terminal" evidence="7">
    <location>
        <begin position="294"/>
        <end position="408"/>
    </location>
</feature>
<dbReference type="RefSeq" id="WP_119077919.1">
    <property type="nucleotide sequence ID" value="NZ_CP029600.1"/>
</dbReference>
<dbReference type="PANTHER" id="PTHR30572:SF18">
    <property type="entry name" value="ABC-TYPE MACROLIDE FAMILY EXPORT SYSTEM PERMEASE COMPONENT 2"/>
    <property type="match status" value="1"/>
</dbReference>
<feature type="transmembrane region" description="Helical" evidence="6">
    <location>
        <begin position="333"/>
        <end position="362"/>
    </location>
</feature>
<evidence type="ECO:0000313" key="9">
    <source>
        <dbReference type="EMBL" id="AWO01711.1"/>
    </source>
</evidence>
<proteinExistence type="predicted"/>
<dbReference type="EMBL" id="CP029600">
    <property type="protein sequence ID" value="AWO01711.1"/>
    <property type="molecule type" value="Genomic_DNA"/>
</dbReference>
<organism evidence="9 10">
    <name type="scientific">Chitinophaga alhagiae</name>
    <dbReference type="NCBI Taxonomy" id="2203219"/>
    <lineage>
        <taxon>Bacteria</taxon>
        <taxon>Pseudomonadati</taxon>
        <taxon>Bacteroidota</taxon>
        <taxon>Chitinophagia</taxon>
        <taxon>Chitinophagales</taxon>
        <taxon>Chitinophagaceae</taxon>
        <taxon>Chitinophaga</taxon>
    </lineage>
</organism>
<evidence type="ECO:0008006" key="11">
    <source>
        <dbReference type="Google" id="ProtNLM"/>
    </source>
</evidence>
<evidence type="ECO:0000256" key="4">
    <source>
        <dbReference type="ARBA" id="ARBA00022989"/>
    </source>
</evidence>
<dbReference type="InterPro" id="IPR003838">
    <property type="entry name" value="ABC3_permease_C"/>
</dbReference>
<feature type="transmembrane region" description="Helical" evidence="6">
    <location>
        <begin position="288"/>
        <end position="312"/>
    </location>
</feature>
<evidence type="ECO:0000256" key="3">
    <source>
        <dbReference type="ARBA" id="ARBA00022692"/>
    </source>
</evidence>
<keyword evidence="3 6" id="KW-0812">Transmembrane</keyword>
<feature type="domain" description="ABC3 transporter permease C-terminal" evidence="7">
    <location>
        <begin position="685"/>
        <end position="792"/>
    </location>
</feature>
<dbReference type="PANTHER" id="PTHR30572">
    <property type="entry name" value="MEMBRANE COMPONENT OF TRANSPORTER-RELATED"/>
    <property type="match status" value="1"/>
</dbReference>
<comment type="subcellular location">
    <subcellularLocation>
        <location evidence="1">Cell membrane</location>
        <topology evidence="1">Multi-pass membrane protein</topology>
    </subcellularLocation>
</comment>
<dbReference type="InterPro" id="IPR050250">
    <property type="entry name" value="Macrolide_Exporter_MacB"/>
</dbReference>